<keyword evidence="10" id="KW-1185">Reference proteome</keyword>
<evidence type="ECO:0000256" key="5">
    <source>
        <dbReference type="ARBA" id="ARBA00023054"/>
    </source>
</evidence>
<dbReference type="GO" id="GO:0016020">
    <property type="term" value="C:membrane"/>
    <property type="evidence" value="ECO:0007669"/>
    <property type="project" value="UniProtKB-SubCell"/>
</dbReference>
<keyword evidence="3" id="KW-0812">Transmembrane</keyword>
<dbReference type="PANTHER" id="PTHR14360">
    <property type="entry name" value="PROTEIN FMP32, MITOCHONDRIAL"/>
    <property type="match status" value="1"/>
</dbReference>
<reference evidence="9 10" key="1">
    <citation type="submission" date="2015-06" db="EMBL/GenBank/DDBJ databases">
        <title>Talaromyces atroroseus IBT 11181 draft genome.</title>
        <authorList>
            <person name="Rasmussen K.B."/>
            <person name="Rasmussen S."/>
            <person name="Petersen B."/>
            <person name="Sicheritz-Ponten T."/>
            <person name="Mortensen U.H."/>
            <person name="Thrane U."/>
        </authorList>
    </citation>
    <scope>NUCLEOTIDE SEQUENCE [LARGE SCALE GENOMIC DNA]</scope>
    <source>
        <strain evidence="9 10">IBT 11181</strain>
    </source>
</reference>
<evidence type="ECO:0000256" key="1">
    <source>
        <dbReference type="ARBA" id="ARBA00004173"/>
    </source>
</evidence>
<dbReference type="Proteomes" id="UP000214365">
    <property type="component" value="Unassembled WGS sequence"/>
</dbReference>
<feature type="region of interest" description="Disordered" evidence="8">
    <location>
        <begin position="29"/>
        <end position="148"/>
    </location>
</feature>
<dbReference type="AlphaFoldDB" id="A0A1Q5Q9Y0"/>
<dbReference type="Pfam" id="PF07798">
    <property type="entry name" value="CCDC90-like"/>
    <property type="match status" value="1"/>
</dbReference>
<keyword evidence="5" id="KW-0175">Coiled coil</keyword>
<feature type="compositionally biased region" description="Polar residues" evidence="8">
    <location>
        <begin position="87"/>
        <end position="104"/>
    </location>
</feature>
<keyword evidence="6" id="KW-0496">Mitochondrion</keyword>
<comment type="subcellular location">
    <subcellularLocation>
        <location evidence="2">Membrane</location>
    </subcellularLocation>
    <subcellularLocation>
        <location evidence="1">Mitochondrion</location>
    </subcellularLocation>
</comment>
<sequence>MAAPRLPFLYPQLFRSARPYEAGARSLRFQRSGFHATPQRKQDTVAPRQGQSLESKLPPPAQNKKNPVKEPLEPPLKKSLASKPQKDSAQGTNSGPERSNSKQNVNDEKNDTAAKASKTAGKPQNETQTSDNNASAKLSREMPPPQNPMDAVLQMPPPSEMGLARLSPDGHGIPHLQPAPYIHHFDTYTLVKNLEEGGFSEEQAVTVMKAIRGILQEKLKLAEKTLTSKSDSENEEYLFKAACSELRSSLQASRSLEVERQRTSGTQLQHEVDILNLRISQELAKLNDELKGMWNDHKMTTRELQQSQDTGIQELNYKIAVSLASDGKSETEGLRWVLTRRAALTIAFSAKRKQAAAKETAKAEPVKDAAVQTEPSLSDTLRRNAQNASTVSLLFFFCFPLIASAESCAGVLLQTIATRWDSLGSAYQHEICDRGCQPVMSTWDEWTYSNAFLPLIDTMAKEMSLSDKFKSTFTRIGQDIATSTKKECSALLAPGQHFCTTSGGTPDGDKLAQWNRCFKKQAAREASKNAFTMLKMVSGEICKGSAYKYLSDDELWTQILPEYMRKYSNTCQARARAPDVRAEVVPNVAQDKEKVPKDEL</sequence>
<evidence type="ECO:0000256" key="2">
    <source>
        <dbReference type="ARBA" id="ARBA00004370"/>
    </source>
</evidence>
<dbReference type="STRING" id="1441469.A0A1Q5Q9Y0"/>
<feature type="compositionally biased region" description="Basic and acidic residues" evidence="8">
    <location>
        <begin position="67"/>
        <end position="76"/>
    </location>
</feature>
<proteinExistence type="predicted"/>
<evidence type="ECO:0000256" key="4">
    <source>
        <dbReference type="ARBA" id="ARBA00022989"/>
    </source>
</evidence>
<dbReference type="InterPro" id="IPR024461">
    <property type="entry name" value="CCDC90-like"/>
</dbReference>
<dbReference type="RefSeq" id="XP_020122812.1">
    <property type="nucleotide sequence ID" value="XM_020261067.1"/>
</dbReference>
<accession>A0A1Q5Q9Y0</accession>
<dbReference type="PANTHER" id="PTHR14360:SF12">
    <property type="entry name" value="MOZ PROTEIN REPRESENTS A CHROMATIN-ASSOCIATED ACETYLTRANSFERASE"/>
    <property type="match status" value="1"/>
</dbReference>
<evidence type="ECO:0000256" key="3">
    <source>
        <dbReference type="ARBA" id="ARBA00022692"/>
    </source>
</evidence>
<feature type="compositionally biased region" description="Polar residues" evidence="8">
    <location>
        <begin position="122"/>
        <end position="136"/>
    </location>
</feature>
<keyword evidence="7" id="KW-0472">Membrane</keyword>
<evidence type="ECO:0000256" key="7">
    <source>
        <dbReference type="ARBA" id="ARBA00023136"/>
    </source>
</evidence>
<dbReference type="OrthoDB" id="5424147at2759"/>
<protein>
    <submittedName>
        <fullName evidence="9">Uncharacterized protein</fullName>
    </submittedName>
</protein>
<dbReference type="GeneID" id="31001162"/>
<name>A0A1Q5Q9Y0_TALAT</name>
<dbReference type="EMBL" id="LFMY01000002">
    <property type="protein sequence ID" value="OKL62691.1"/>
    <property type="molecule type" value="Genomic_DNA"/>
</dbReference>
<evidence type="ECO:0000313" key="9">
    <source>
        <dbReference type="EMBL" id="OKL62691.1"/>
    </source>
</evidence>
<keyword evidence="4" id="KW-1133">Transmembrane helix</keyword>
<dbReference type="Gene3D" id="1.20.5.340">
    <property type="match status" value="1"/>
</dbReference>
<organism evidence="9 10">
    <name type="scientific">Talaromyces atroroseus</name>
    <dbReference type="NCBI Taxonomy" id="1441469"/>
    <lineage>
        <taxon>Eukaryota</taxon>
        <taxon>Fungi</taxon>
        <taxon>Dikarya</taxon>
        <taxon>Ascomycota</taxon>
        <taxon>Pezizomycotina</taxon>
        <taxon>Eurotiomycetes</taxon>
        <taxon>Eurotiomycetidae</taxon>
        <taxon>Eurotiales</taxon>
        <taxon>Trichocomaceae</taxon>
        <taxon>Talaromyces</taxon>
        <taxon>Talaromyces sect. Trachyspermi</taxon>
    </lineage>
</organism>
<comment type="caution">
    <text evidence="9">The sequence shown here is derived from an EMBL/GenBank/DDBJ whole genome shotgun (WGS) entry which is preliminary data.</text>
</comment>
<evidence type="ECO:0000256" key="8">
    <source>
        <dbReference type="SAM" id="MobiDB-lite"/>
    </source>
</evidence>
<dbReference type="GO" id="GO:0005739">
    <property type="term" value="C:mitochondrion"/>
    <property type="evidence" value="ECO:0007669"/>
    <property type="project" value="UniProtKB-SubCell"/>
</dbReference>
<gene>
    <name evidence="9" type="ORF">UA08_01407</name>
</gene>
<evidence type="ECO:0000313" key="10">
    <source>
        <dbReference type="Proteomes" id="UP000214365"/>
    </source>
</evidence>
<evidence type="ECO:0000256" key="6">
    <source>
        <dbReference type="ARBA" id="ARBA00023128"/>
    </source>
</evidence>